<keyword evidence="1" id="KW-0808">Transferase</keyword>
<dbReference type="InterPro" id="IPR014942">
    <property type="entry name" value="AbiEii"/>
</dbReference>
<sequence length="61" mass="6829">MLHYNTVNKLLRKSLSTLMSAEVFAPFRLVGGTALSLQLGHRISIDIDLFTDALYGDIDFE</sequence>
<evidence type="ECO:0000313" key="2">
    <source>
        <dbReference type="Proteomes" id="UP000238375"/>
    </source>
</evidence>
<dbReference type="Pfam" id="PF08843">
    <property type="entry name" value="AbiEii"/>
    <property type="match status" value="1"/>
</dbReference>
<reference evidence="1 2" key="1">
    <citation type="submission" date="2018-03" db="EMBL/GenBank/DDBJ databases">
        <title>Genomic Encyclopedia of Archaeal and Bacterial Type Strains, Phase II (KMG-II): from individual species to whole genera.</title>
        <authorList>
            <person name="Goeker M."/>
        </authorList>
    </citation>
    <scope>NUCLEOTIDE SEQUENCE [LARGE SCALE GENOMIC DNA]</scope>
    <source>
        <strain evidence="1 2">DSM 28354</strain>
    </source>
</reference>
<accession>A0A2T0RKK9</accession>
<dbReference type="GO" id="GO:0016740">
    <property type="term" value="F:transferase activity"/>
    <property type="evidence" value="ECO:0007669"/>
    <property type="project" value="UniProtKB-KW"/>
</dbReference>
<dbReference type="AlphaFoldDB" id="A0A2T0RKK9"/>
<dbReference type="EMBL" id="PVTE01000049">
    <property type="protein sequence ID" value="PRY21724.1"/>
    <property type="molecule type" value="Genomic_DNA"/>
</dbReference>
<proteinExistence type="predicted"/>
<gene>
    <name evidence="1" type="ORF">CLV58_14912</name>
</gene>
<protein>
    <submittedName>
        <fullName evidence="1">Nucleotidyltransferase AbiEii toxin of type IV toxin-antitoxin system</fullName>
    </submittedName>
</protein>
<evidence type="ECO:0000313" key="1">
    <source>
        <dbReference type="EMBL" id="PRY21724.1"/>
    </source>
</evidence>
<organism evidence="1 2">
    <name type="scientific">Spirosoma oryzae</name>
    <dbReference type="NCBI Taxonomy" id="1469603"/>
    <lineage>
        <taxon>Bacteria</taxon>
        <taxon>Pseudomonadati</taxon>
        <taxon>Bacteroidota</taxon>
        <taxon>Cytophagia</taxon>
        <taxon>Cytophagales</taxon>
        <taxon>Cytophagaceae</taxon>
        <taxon>Spirosoma</taxon>
    </lineage>
</organism>
<dbReference type="Proteomes" id="UP000238375">
    <property type="component" value="Unassembled WGS sequence"/>
</dbReference>
<dbReference type="RefSeq" id="WP_425443567.1">
    <property type="nucleotide sequence ID" value="NZ_PVTE01000049.1"/>
</dbReference>
<comment type="caution">
    <text evidence="1">The sequence shown here is derived from an EMBL/GenBank/DDBJ whole genome shotgun (WGS) entry which is preliminary data.</text>
</comment>
<name>A0A2T0RKK9_9BACT</name>
<keyword evidence="2" id="KW-1185">Reference proteome</keyword>